<dbReference type="Proteomes" id="UP001283361">
    <property type="component" value="Unassembled WGS sequence"/>
</dbReference>
<dbReference type="EMBL" id="JAWDGP010006973">
    <property type="protein sequence ID" value="KAK3732329.1"/>
    <property type="molecule type" value="Genomic_DNA"/>
</dbReference>
<evidence type="ECO:0000313" key="1">
    <source>
        <dbReference type="EMBL" id="KAK3732329.1"/>
    </source>
</evidence>
<name>A0AAE0Y478_9GAST</name>
<comment type="caution">
    <text evidence="1">The sequence shown here is derived from an EMBL/GenBank/DDBJ whole genome shotgun (WGS) entry which is preliminary data.</text>
</comment>
<proteinExistence type="predicted"/>
<keyword evidence="2" id="KW-1185">Reference proteome</keyword>
<organism evidence="1 2">
    <name type="scientific">Elysia crispata</name>
    <name type="common">lettuce slug</name>
    <dbReference type="NCBI Taxonomy" id="231223"/>
    <lineage>
        <taxon>Eukaryota</taxon>
        <taxon>Metazoa</taxon>
        <taxon>Spiralia</taxon>
        <taxon>Lophotrochozoa</taxon>
        <taxon>Mollusca</taxon>
        <taxon>Gastropoda</taxon>
        <taxon>Heterobranchia</taxon>
        <taxon>Euthyneura</taxon>
        <taxon>Panpulmonata</taxon>
        <taxon>Sacoglossa</taxon>
        <taxon>Placobranchoidea</taxon>
        <taxon>Plakobranchidae</taxon>
        <taxon>Elysia</taxon>
    </lineage>
</organism>
<protein>
    <submittedName>
        <fullName evidence="1">Uncharacterized protein</fullName>
    </submittedName>
</protein>
<dbReference type="AlphaFoldDB" id="A0AAE0Y478"/>
<sequence>MLLLGRSPPSRRVAQESVFVYGFSHLSVDARSTLLTASLSHAGELLRFSHVPEILSPTSLLQEASQPSYDRCSRVHIPRVIVGVYKCSKHSSPPDHKVYPSCLQRVIHHRY</sequence>
<gene>
    <name evidence="1" type="ORF">RRG08_055912</name>
</gene>
<evidence type="ECO:0000313" key="2">
    <source>
        <dbReference type="Proteomes" id="UP001283361"/>
    </source>
</evidence>
<reference evidence="1" key="1">
    <citation type="journal article" date="2023" name="G3 (Bethesda)">
        <title>A reference genome for the long-term kleptoplast-retaining sea slug Elysia crispata morphotype clarki.</title>
        <authorList>
            <person name="Eastman K.E."/>
            <person name="Pendleton A.L."/>
            <person name="Shaikh M.A."/>
            <person name="Suttiyut T."/>
            <person name="Ogas R."/>
            <person name="Tomko P."/>
            <person name="Gavelis G."/>
            <person name="Widhalm J.R."/>
            <person name="Wisecaver J.H."/>
        </authorList>
    </citation>
    <scope>NUCLEOTIDE SEQUENCE</scope>
    <source>
        <strain evidence="1">ECLA1</strain>
    </source>
</reference>
<accession>A0AAE0Y478</accession>